<dbReference type="Gene3D" id="3.40.50.150">
    <property type="entry name" value="Vaccinia Virus protein VP39"/>
    <property type="match status" value="1"/>
</dbReference>
<dbReference type="InterPro" id="IPR011639">
    <property type="entry name" value="MethylTrfase_TaqI-like_dom"/>
</dbReference>
<name>A0A1I3H9Y9_SELRU</name>
<dbReference type="PANTHER" id="PTHR33841">
    <property type="entry name" value="DNA METHYLTRANSFERASE YEEA-RELATED"/>
    <property type="match status" value="1"/>
</dbReference>
<proteinExistence type="predicted"/>
<dbReference type="PRINTS" id="PR00507">
    <property type="entry name" value="N12N6MTFRASE"/>
</dbReference>
<dbReference type="GO" id="GO:0009007">
    <property type="term" value="F:site-specific DNA-methyltransferase (adenine-specific) activity"/>
    <property type="evidence" value="ECO:0007669"/>
    <property type="project" value="UniProtKB-EC"/>
</dbReference>
<reference evidence="7 8" key="1">
    <citation type="submission" date="2016-10" db="EMBL/GenBank/DDBJ databases">
        <authorList>
            <person name="de Groot N.N."/>
        </authorList>
    </citation>
    <scope>NUCLEOTIDE SEQUENCE [LARGE SCALE GENOMIC DNA]</scope>
    <source>
        <strain evidence="7 8">Z108</strain>
    </source>
</reference>
<evidence type="ECO:0000256" key="3">
    <source>
        <dbReference type="ARBA" id="ARBA00022679"/>
    </source>
</evidence>
<organism evidence="7 8">
    <name type="scientific">Selenomonas ruminantium</name>
    <dbReference type="NCBI Taxonomy" id="971"/>
    <lineage>
        <taxon>Bacteria</taxon>
        <taxon>Bacillati</taxon>
        <taxon>Bacillota</taxon>
        <taxon>Negativicutes</taxon>
        <taxon>Selenomonadales</taxon>
        <taxon>Selenomonadaceae</taxon>
        <taxon>Selenomonas</taxon>
    </lineage>
</organism>
<dbReference type="Pfam" id="PF07669">
    <property type="entry name" value="Eco57I"/>
    <property type="match status" value="1"/>
</dbReference>
<keyword evidence="4" id="KW-0949">S-adenosyl-L-methionine</keyword>
<feature type="domain" description="Type II methyltransferase M.TaqI-like" evidence="6">
    <location>
        <begin position="93"/>
        <end position="218"/>
    </location>
</feature>
<gene>
    <name evidence="7" type="ORF">SAMN04487861_12843</name>
</gene>
<accession>A0A1I3H9Y9</accession>
<evidence type="ECO:0000313" key="8">
    <source>
        <dbReference type="Proteomes" id="UP000183639"/>
    </source>
</evidence>
<dbReference type="RefSeq" id="WP_075445526.1">
    <property type="nucleotide sequence ID" value="NZ_FOQK01000028.1"/>
</dbReference>
<sequence length="495" mass="57510">MLEYVIDKTKYYLDAMPKKTRKKIGQFFTSRETAIFMASLFDIPPKKHLSILDPGTGSGILTAALMERLQKEKNINSVSLTCYEVEPAILDLLKNNLDYIKKSVKFKLEYTIITKNYITSQSKPQSFADIIIGNPPYMKINRSAEEATSMNHVVHGAPNLYFLFASRSIENLIDMGQMVYIIPRSWTSGAYFKAFRHFLFNNTALQHIHLFVSRDKVFEEESVLQETIIIKLQKTNIIPETVTITSTETTYDFHHLNKIIVPFHLVIGHDDNKYVYLVTNKEDVNVLERLNNFNNTLMSLNMKMKTGLTVDFRETEHLMDSPTDDNIPMFFAQHLRDGRIIFPIGKHGEYIDTKKNSLLQPNYNYLFVKRFTSKEESRRLQCSIYLKEDFPQYENISTQNKLNFIASKKKELSKEIVYGLYCLFNSSIYDRYYRILNGSTQVNSSEVNTMPIPTIEGIEYLGRELLLGKDLSENKCDDILEEYIDVETRRCKKIS</sequence>
<dbReference type="PROSITE" id="PS00092">
    <property type="entry name" value="N6_MTASE"/>
    <property type="match status" value="1"/>
</dbReference>
<dbReference type="GO" id="GO:0003676">
    <property type="term" value="F:nucleic acid binding"/>
    <property type="evidence" value="ECO:0007669"/>
    <property type="project" value="InterPro"/>
</dbReference>
<dbReference type="OrthoDB" id="9814572at2"/>
<dbReference type="SUPFAM" id="SSF53335">
    <property type="entry name" value="S-adenosyl-L-methionine-dependent methyltransferases"/>
    <property type="match status" value="1"/>
</dbReference>
<dbReference type="EC" id="2.1.1.72" evidence="1"/>
<dbReference type="GO" id="GO:0032259">
    <property type="term" value="P:methylation"/>
    <property type="evidence" value="ECO:0007669"/>
    <property type="project" value="UniProtKB-KW"/>
</dbReference>
<evidence type="ECO:0000256" key="5">
    <source>
        <dbReference type="ARBA" id="ARBA00047942"/>
    </source>
</evidence>
<evidence type="ECO:0000256" key="1">
    <source>
        <dbReference type="ARBA" id="ARBA00011900"/>
    </source>
</evidence>
<dbReference type="InterPro" id="IPR029063">
    <property type="entry name" value="SAM-dependent_MTases_sf"/>
</dbReference>
<dbReference type="EMBL" id="FOQK01000028">
    <property type="protein sequence ID" value="SFI32578.1"/>
    <property type="molecule type" value="Genomic_DNA"/>
</dbReference>
<evidence type="ECO:0000256" key="4">
    <source>
        <dbReference type="ARBA" id="ARBA00022691"/>
    </source>
</evidence>
<dbReference type="PANTHER" id="PTHR33841:SF1">
    <property type="entry name" value="DNA METHYLTRANSFERASE A"/>
    <property type="match status" value="1"/>
</dbReference>
<dbReference type="GO" id="GO:0006304">
    <property type="term" value="P:DNA modification"/>
    <property type="evidence" value="ECO:0007669"/>
    <property type="project" value="InterPro"/>
</dbReference>
<comment type="catalytic activity">
    <reaction evidence="5">
        <text>a 2'-deoxyadenosine in DNA + S-adenosyl-L-methionine = an N(6)-methyl-2'-deoxyadenosine in DNA + S-adenosyl-L-homocysteine + H(+)</text>
        <dbReference type="Rhea" id="RHEA:15197"/>
        <dbReference type="Rhea" id="RHEA-COMP:12418"/>
        <dbReference type="Rhea" id="RHEA-COMP:12419"/>
        <dbReference type="ChEBI" id="CHEBI:15378"/>
        <dbReference type="ChEBI" id="CHEBI:57856"/>
        <dbReference type="ChEBI" id="CHEBI:59789"/>
        <dbReference type="ChEBI" id="CHEBI:90615"/>
        <dbReference type="ChEBI" id="CHEBI:90616"/>
        <dbReference type="EC" id="2.1.1.72"/>
    </reaction>
</comment>
<evidence type="ECO:0000256" key="2">
    <source>
        <dbReference type="ARBA" id="ARBA00022603"/>
    </source>
</evidence>
<dbReference type="Proteomes" id="UP000183639">
    <property type="component" value="Unassembled WGS sequence"/>
</dbReference>
<evidence type="ECO:0000313" key="7">
    <source>
        <dbReference type="EMBL" id="SFI32578.1"/>
    </source>
</evidence>
<dbReference type="AlphaFoldDB" id="A0A1I3H9Y9"/>
<dbReference type="InterPro" id="IPR050953">
    <property type="entry name" value="N4_N6_ade-DNA_methylase"/>
</dbReference>
<keyword evidence="2 7" id="KW-0489">Methyltransferase</keyword>
<dbReference type="InterPro" id="IPR002052">
    <property type="entry name" value="DNA_methylase_N6_adenine_CS"/>
</dbReference>
<protein>
    <recommendedName>
        <fullName evidence="1">site-specific DNA-methyltransferase (adenine-specific)</fullName>
        <ecNumber evidence="1">2.1.1.72</ecNumber>
    </recommendedName>
</protein>
<evidence type="ECO:0000259" key="6">
    <source>
        <dbReference type="Pfam" id="PF07669"/>
    </source>
</evidence>
<keyword evidence="3 7" id="KW-0808">Transferase</keyword>